<dbReference type="Pfam" id="PF00664">
    <property type="entry name" value="ABC_membrane"/>
    <property type="match status" value="1"/>
</dbReference>
<comment type="caution">
    <text evidence="14">The sequence shown here is derived from an EMBL/GenBank/DDBJ whole genome shotgun (WGS) entry which is preliminary data.</text>
</comment>
<evidence type="ECO:0000256" key="8">
    <source>
        <dbReference type="ARBA" id="ARBA00022989"/>
    </source>
</evidence>
<evidence type="ECO:0000256" key="12">
    <source>
        <dbReference type="SAM" id="Phobius"/>
    </source>
</evidence>
<evidence type="ECO:0000256" key="4">
    <source>
        <dbReference type="ARBA" id="ARBA00022692"/>
    </source>
</evidence>
<dbReference type="AlphaFoldDB" id="A0A8T0ETU2"/>
<dbReference type="SUPFAM" id="SSF90123">
    <property type="entry name" value="ABC transporter transmembrane region"/>
    <property type="match status" value="1"/>
</dbReference>
<feature type="domain" description="ABC transmembrane type-1" evidence="13">
    <location>
        <begin position="577"/>
        <end position="874"/>
    </location>
</feature>
<reference evidence="14" key="1">
    <citation type="journal article" date="2020" name="bioRxiv">
        <title>Chromosome-level reference genome of the European wasp spider Argiope bruennichi: a resource for studies on range expansion and evolutionary adaptation.</title>
        <authorList>
            <person name="Sheffer M.M."/>
            <person name="Hoppe A."/>
            <person name="Krehenwinkel H."/>
            <person name="Uhl G."/>
            <person name="Kuss A.W."/>
            <person name="Jensen L."/>
            <person name="Jensen C."/>
            <person name="Gillespie R.G."/>
            <person name="Hoff K.J."/>
            <person name="Prost S."/>
        </authorList>
    </citation>
    <scope>NUCLEOTIDE SEQUENCE</scope>
</reference>
<feature type="transmembrane region" description="Helical" evidence="12">
    <location>
        <begin position="415"/>
        <end position="437"/>
    </location>
</feature>
<dbReference type="GO" id="GO:0006813">
    <property type="term" value="P:potassium ion transport"/>
    <property type="evidence" value="ECO:0007669"/>
    <property type="project" value="InterPro"/>
</dbReference>
<keyword evidence="4 12" id="KW-0812">Transmembrane</keyword>
<accession>A0A8T0ETU2</accession>
<dbReference type="EMBL" id="JABXBU010002072">
    <property type="protein sequence ID" value="KAF8777816.1"/>
    <property type="molecule type" value="Genomic_DNA"/>
</dbReference>
<dbReference type="PANTHER" id="PTHR24223:SF443">
    <property type="entry name" value="MULTIDRUG-RESISTANCE LIKE PROTEIN 1, ISOFORM I"/>
    <property type="match status" value="1"/>
</dbReference>
<organism evidence="14 15">
    <name type="scientific">Argiope bruennichi</name>
    <name type="common">Wasp spider</name>
    <name type="synonym">Aranea bruennichi</name>
    <dbReference type="NCBI Taxonomy" id="94029"/>
    <lineage>
        <taxon>Eukaryota</taxon>
        <taxon>Metazoa</taxon>
        <taxon>Ecdysozoa</taxon>
        <taxon>Arthropoda</taxon>
        <taxon>Chelicerata</taxon>
        <taxon>Arachnida</taxon>
        <taxon>Araneae</taxon>
        <taxon>Araneomorphae</taxon>
        <taxon>Entelegynae</taxon>
        <taxon>Araneoidea</taxon>
        <taxon>Araneidae</taxon>
        <taxon>Argiope</taxon>
    </lineage>
</organism>
<evidence type="ECO:0000256" key="7">
    <source>
        <dbReference type="ARBA" id="ARBA00022840"/>
    </source>
</evidence>
<dbReference type="PANTHER" id="PTHR24223">
    <property type="entry name" value="ATP-BINDING CASSETTE SUB-FAMILY C"/>
    <property type="match status" value="1"/>
</dbReference>
<evidence type="ECO:0000256" key="6">
    <source>
        <dbReference type="ARBA" id="ARBA00022741"/>
    </source>
</evidence>
<keyword evidence="9 12" id="KW-0472">Membrane</keyword>
<feature type="transmembrane region" description="Helical" evidence="12">
    <location>
        <begin position="810"/>
        <end position="835"/>
    </location>
</feature>
<dbReference type="GO" id="GO:0008281">
    <property type="term" value="F:sulfonylurea receptor activity"/>
    <property type="evidence" value="ECO:0007669"/>
    <property type="project" value="InterPro"/>
</dbReference>
<evidence type="ECO:0000256" key="1">
    <source>
        <dbReference type="ARBA" id="ARBA00004127"/>
    </source>
</evidence>
<keyword evidence="6" id="KW-0547">Nucleotide-binding</keyword>
<feature type="transmembrane region" description="Helical" evidence="12">
    <location>
        <begin position="710"/>
        <end position="727"/>
    </location>
</feature>
<dbReference type="CDD" id="cd18591">
    <property type="entry name" value="ABC_6TM_SUR1_D1_like"/>
    <property type="match status" value="1"/>
</dbReference>
<dbReference type="GO" id="GO:0140359">
    <property type="term" value="F:ABC-type transporter activity"/>
    <property type="evidence" value="ECO:0007669"/>
    <property type="project" value="InterPro"/>
</dbReference>
<comment type="similarity">
    <text evidence="2">Belongs to the ABC transporter superfamily. ABCC family. Conjugate transporter (TC 3.A.1.208) subfamily.</text>
</comment>
<gene>
    <name evidence="14" type="ORF">HNY73_014616</name>
</gene>
<dbReference type="Proteomes" id="UP000807504">
    <property type="component" value="Unassembled WGS sequence"/>
</dbReference>
<dbReference type="GO" id="GO:0012505">
    <property type="term" value="C:endomembrane system"/>
    <property type="evidence" value="ECO:0007669"/>
    <property type="project" value="UniProtKB-SubCell"/>
</dbReference>
<dbReference type="PROSITE" id="PS50929">
    <property type="entry name" value="ABC_TM1F"/>
    <property type="match status" value="1"/>
</dbReference>
<dbReference type="FunFam" id="1.20.1560.10:FF:000006">
    <property type="entry name" value="ATP-binding cassette, sub-family C (CFTR/MRP), member 9"/>
    <property type="match status" value="1"/>
</dbReference>
<dbReference type="PRINTS" id="PR01092">
    <property type="entry name" value="SULFNYLUREAR"/>
</dbReference>
<evidence type="ECO:0000256" key="2">
    <source>
        <dbReference type="ARBA" id="ARBA00009726"/>
    </source>
</evidence>
<feature type="transmembrane region" description="Helical" evidence="12">
    <location>
        <begin position="588"/>
        <end position="605"/>
    </location>
</feature>
<dbReference type="InterPro" id="IPR050173">
    <property type="entry name" value="ABC_transporter_C-like"/>
</dbReference>
<name>A0A8T0ETU2_ARGBR</name>
<feature type="transmembrane region" description="Helical" evidence="12">
    <location>
        <begin position="733"/>
        <end position="751"/>
    </location>
</feature>
<evidence type="ECO:0000256" key="5">
    <source>
        <dbReference type="ARBA" id="ARBA00022737"/>
    </source>
</evidence>
<protein>
    <submittedName>
        <fullName evidence="14">ATP-binding cassette sub-family C member 9 like protein</fullName>
    </submittedName>
</protein>
<dbReference type="Gene3D" id="1.20.1560.10">
    <property type="entry name" value="ABC transporter type 1, transmembrane domain"/>
    <property type="match status" value="1"/>
</dbReference>
<evidence type="ECO:0000256" key="3">
    <source>
        <dbReference type="ARBA" id="ARBA00022448"/>
    </source>
</evidence>
<evidence type="ECO:0000256" key="9">
    <source>
        <dbReference type="ARBA" id="ARBA00023136"/>
    </source>
</evidence>
<comment type="subcellular location">
    <subcellularLocation>
        <location evidence="1">Endomembrane system</location>
        <topology evidence="1">Multi-pass membrane protein</topology>
    </subcellularLocation>
</comment>
<dbReference type="GO" id="GO:0005524">
    <property type="term" value="F:ATP binding"/>
    <property type="evidence" value="ECO:0007669"/>
    <property type="project" value="UniProtKB-KW"/>
</dbReference>
<keyword evidence="3" id="KW-0813">Transport</keyword>
<dbReference type="InterPro" id="IPR011527">
    <property type="entry name" value="ABC1_TM_dom"/>
</dbReference>
<feature type="region of interest" description="Disordered" evidence="11">
    <location>
        <begin position="193"/>
        <end position="213"/>
    </location>
</feature>
<evidence type="ECO:0000256" key="11">
    <source>
        <dbReference type="SAM" id="MobiDB-lite"/>
    </source>
</evidence>
<feature type="region of interest" description="Disordered" evidence="11">
    <location>
        <begin position="1"/>
        <end position="24"/>
    </location>
</feature>
<keyword evidence="7 14" id="KW-0067">ATP-binding</keyword>
<keyword evidence="8 12" id="KW-1133">Transmembrane helix</keyword>
<keyword evidence="10" id="KW-0325">Glycoprotein</keyword>
<dbReference type="InterPro" id="IPR000388">
    <property type="entry name" value="ABCC8/9"/>
</dbReference>
<reference evidence="14" key="2">
    <citation type="submission" date="2020-06" db="EMBL/GenBank/DDBJ databases">
        <authorList>
            <person name="Sheffer M."/>
        </authorList>
    </citation>
    <scope>NUCLEOTIDE SEQUENCE</scope>
</reference>
<keyword evidence="5" id="KW-0677">Repeat</keyword>
<feature type="transmembrane region" description="Helical" evidence="12">
    <location>
        <begin position="625"/>
        <end position="645"/>
    </location>
</feature>
<feature type="transmembrane region" description="Helical" evidence="12">
    <location>
        <begin position="449"/>
        <end position="471"/>
    </location>
</feature>
<dbReference type="GO" id="GO:0016020">
    <property type="term" value="C:membrane"/>
    <property type="evidence" value="ECO:0007669"/>
    <property type="project" value="InterPro"/>
</dbReference>
<sequence>MNFGIHSTRMRGPANKQTNAFTFKNNTTTRIRQRFFRPPQHFPVVTSPENYGKSAGLKTPLLNDELPSHYFPLYGMTPINNDENYGSEMDTKDYDTWGLEECFEYENTQRKEDNNAKRKNSFVYPPKENLNQKRIMQSITPRKGNASSVRNVNESLKTTPMRQTVLSMDAPNGFGYKLVQKEKHVVETQREENPKFCPKWSPADSSARAKRKPGDKNVTFPRIFTVTVEKLQTWPKVFSCGQIIFELFGILEKLVALKQPNAQMMQLRSQKVKSHMICKFYEIDRQLPNLVIGTWHRCIILLRYNKEYQCVTIRSATSNELKYLDKLVIGRYKCTKIEKKHGELVRYHEHCSRFVLTLCLFLLNLAEIGEGIMVNQFNSSSKLHIIITPVSSLLSTLSAILFYHYVERLNRPKLLLILFVFWPVAATLKLAKLVTLYGIGLSTYHIRIFLTWTVTLVYSLLTAIDATLVIVQKYFCDKPYHEEPEYRFDITNIQYLHPYVNLFSQATFSWLLPLLKLGYQRPLELADLEGLPEDEKADHQFRRFNEVFMEEKQAAEKGKRRISLWKCYWLTFWRSLFFGGIMKISGDVVNLIGPISISFILAYVTAVKTETLPHGTPEQLYYPTIWEFIQNGFVMAVIVLVATFLQSTLSNNFNHLAIAEGTHLRTALQCLVYKKALKASSASGLDTGAVVNHMAVDAFNMMMLFSMGHYLWAVPFKIVLLLILLYSRLGYSALIGAATVIFLVPVQYYICTLLSKIQGKALDVSDERLKKTTELLQGIKLLKLYGWDRLYANFVQNVREKELKILRSDAICVAFNTFITQTSSIIVTLVTFSLFSKIEGRPIMPADVFTGLALFNQLTVPLYIIPFVIPMVINAIVSTRRLVDFLMLPEVDLTLPWRDDSDAPDARVEFVPDSGSVLLHVKENSFDSKGYLSGSEESDGVFLA</sequence>
<proteinExistence type="inferred from homology"/>
<feature type="transmembrane region" description="Helical" evidence="12">
    <location>
        <begin position="855"/>
        <end position="877"/>
    </location>
</feature>
<evidence type="ECO:0000256" key="10">
    <source>
        <dbReference type="ARBA" id="ARBA00023180"/>
    </source>
</evidence>
<feature type="transmembrane region" description="Helical" evidence="12">
    <location>
        <begin position="383"/>
        <end position="403"/>
    </location>
</feature>
<dbReference type="InterPro" id="IPR036640">
    <property type="entry name" value="ABC1_TM_sf"/>
</dbReference>
<evidence type="ECO:0000313" key="15">
    <source>
        <dbReference type="Proteomes" id="UP000807504"/>
    </source>
</evidence>
<keyword evidence="15" id="KW-1185">Reference proteome</keyword>
<evidence type="ECO:0000313" key="14">
    <source>
        <dbReference type="EMBL" id="KAF8777816.1"/>
    </source>
</evidence>
<evidence type="ECO:0000259" key="13">
    <source>
        <dbReference type="PROSITE" id="PS50929"/>
    </source>
</evidence>
<feature type="compositionally biased region" description="Low complexity" evidence="11">
    <location>
        <begin position="15"/>
        <end position="24"/>
    </location>
</feature>